<feature type="transmembrane region" description="Helical" evidence="2">
    <location>
        <begin position="555"/>
        <end position="572"/>
    </location>
</feature>
<feature type="transmembrane region" description="Helical" evidence="2">
    <location>
        <begin position="283"/>
        <end position="306"/>
    </location>
</feature>
<dbReference type="Gene3D" id="1.20.1640.10">
    <property type="entry name" value="Multidrug efflux transporter AcrB transmembrane domain"/>
    <property type="match status" value="1"/>
</dbReference>
<evidence type="ECO:0000256" key="1">
    <source>
        <dbReference type="ARBA" id="ARBA00005585"/>
    </source>
</evidence>
<dbReference type="EMBL" id="JAQMWT010000471">
    <property type="protein sequence ID" value="KAJ8600821.1"/>
    <property type="molecule type" value="Genomic_DNA"/>
</dbReference>
<evidence type="ECO:0000256" key="2">
    <source>
        <dbReference type="SAM" id="Phobius"/>
    </source>
</evidence>
<feature type="transmembrane region" description="Helical" evidence="2">
    <location>
        <begin position="254"/>
        <end position="271"/>
    </location>
</feature>
<gene>
    <name evidence="4" type="ORF">CTAYLR_006423</name>
</gene>
<accession>A0AAD7U9K7</accession>
<feature type="domain" description="SSD" evidence="3">
    <location>
        <begin position="251"/>
        <end position="436"/>
    </location>
</feature>
<evidence type="ECO:0000259" key="3">
    <source>
        <dbReference type="PROSITE" id="PS50156"/>
    </source>
</evidence>
<reference evidence="4" key="1">
    <citation type="submission" date="2023-01" db="EMBL/GenBank/DDBJ databases">
        <title>Metagenome sequencing of chrysophaentin producing Chrysophaeum taylorii.</title>
        <authorList>
            <person name="Davison J."/>
            <person name="Bewley C."/>
        </authorList>
    </citation>
    <scope>NUCLEOTIDE SEQUENCE</scope>
    <source>
        <strain evidence="4">NIES-1699</strain>
    </source>
</reference>
<feature type="transmembrane region" description="Helical" evidence="2">
    <location>
        <begin position="411"/>
        <end position="436"/>
    </location>
</feature>
<dbReference type="Pfam" id="PF12349">
    <property type="entry name" value="Sterol-sensing"/>
    <property type="match status" value="1"/>
</dbReference>
<dbReference type="SUPFAM" id="SSF82866">
    <property type="entry name" value="Multidrug efflux transporter AcrB transmembrane domain"/>
    <property type="match status" value="1"/>
</dbReference>
<dbReference type="AlphaFoldDB" id="A0AAD7U9K7"/>
<comment type="caution">
    <text evidence="4">The sequence shown here is derived from an EMBL/GenBank/DDBJ whole genome shotgun (WGS) entry which is preliminary data.</text>
</comment>
<dbReference type="GO" id="GO:0016020">
    <property type="term" value="C:membrane"/>
    <property type="evidence" value="ECO:0007669"/>
    <property type="project" value="TreeGrafter"/>
</dbReference>
<dbReference type="InterPro" id="IPR000731">
    <property type="entry name" value="SSD"/>
</dbReference>
<dbReference type="InterPro" id="IPR051697">
    <property type="entry name" value="Patched_domain-protein"/>
</dbReference>
<evidence type="ECO:0000313" key="4">
    <source>
        <dbReference type="EMBL" id="KAJ8600821.1"/>
    </source>
</evidence>
<keyword evidence="2" id="KW-1133">Transmembrane helix</keyword>
<proteinExistence type="inferred from homology"/>
<name>A0AAD7U9K7_9STRA</name>
<dbReference type="PANTHER" id="PTHR10796:SF92">
    <property type="entry name" value="PATCHED-RELATED, ISOFORM A"/>
    <property type="match status" value="1"/>
</dbReference>
<keyword evidence="5" id="KW-1185">Reference proteome</keyword>
<evidence type="ECO:0000313" key="5">
    <source>
        <dbReference type="Proteomes" id="UP001230188"/>
    </source>
</evidence>
<dbReference type="PANTHER" id="PTHR10796">
    <property type="entry name" value="PATCHED-RELATED"/>
    <property type="match status" value="1"/>
</dbReference>
<keyword evidence="2" id="KW-0472">Membrane</keyword>
<dbReference type="InterPro" id="IPR053958">
    <property type="entry name" value="HMGCR/SNAP/NPC1-like_SSD"/>
</dbReference>
<comment type="similarity">
    <text evidence="1">Belongs to the patched family.</text>
</comment>
<keyword evidence="2" id="KW-0812">Transmembrane</keyword>
<dbReference type="Proteomes" id="UP001230188">
    <property type="component" value="Unassembled WGS sequence"/>
</dbReference>
<organism evidence="4 5">
    <name type="scientific">Chrysophaeum taylorii</name>
    <dbReference type="NCBI Taxonomy" id="2483200"/>
    <lineage>
        <taxon>Eukaryota</taxon>
        <taxon>Sar</taxon>
        <taxon>Stramenopiles</taxon>
        <taxon>Ochrophyta</taxon>
        <taxon>Pelagophyceae</taxon>
        <taxon>Pelagomonadales</taxon>
        <taxon>Pelagomonadaceae</taxon>
        <taxon>Chrysophaeum</taxon>
    </lineage>
</organism>
<protein>
    <recommendedName>
        <fullName evidence="3">SSD domain-containing protein</fullName>
    </recommendedName>
</protein>
<dbReference type="PROSITE" id="PS50156">
    <property type="entry name" value="SSD"/>
    <property type="match status" value="1"/>
</dbReference>
<sequence>MKVESSLRLIRVSKFLERAIAHGCGRLATFVSRWPHTRAFKDEDWVGDRFGDNPEAGQVYLNRRGSQTSVLSKEALLEVFDLYDLVLTIDSENHVRGFDERSCEQVYWRRDGIDLVSPTTTCQKESVLAFWDYNRTKLIQDPDVLATINRKDKVDCCARSHEYVSLPSVVGKLRYDDPSDSSKVTGAGALCLFFYLETHNNRQSRNDPHAFRLLNKFSRRLRDQSYAYFERPMPATSWDSTNSREESNDADRAFVNYAFIIIIFYAFFALYSRRAPDRSRGSLGLGAVLCVLLSTLAAFGLAIGAFNVTFSPSTGVAIFVVLGIGLDDSFVIAGAVDDPFEDQDYYDPNASPIENDARHLISTGATIEDVAAKRIIHTLSSSGPSITVTSITDAAAFIAGSFVDIPDIAAFNRFCAISVLVDYAMQLTFFVAIFTIDQRRRLRAKVEDVKRRQAGVPNASSCLQRLTSCCAPPLAFAENRILETETGREVELGRVMDGDSNENGNDGTDVKTMSPAVLVDDSAQAAPSKILHSDPAVHFWGNTYANALLSPLGKLFVLSSTVAILALAIVGSKRIEMDIDDNWGVVTNPALKAFNFEKKHFGSIALHVYTKRTDYYKNRQAFYDMLEGYGELNFVFASSLQNNWYAAYDTWLNETNQTNSNYDEWLEKLKTFLSTDDGVAYSTKIIIDDSKGVVATQIDSSWVAEGYFGGTGKRRMRMARKKVRGTPLGTVIVYQGW</sequence>